<dbReference type="InterPro" id="IPR029071">
    <property type="entry name" value="Ubiquitin-like_domsf"/>
</dbReference>
<dbReference type="Proteomes" id="UP001642464">
    <property type="component" value="Unassembled WGS sequence"/>
</dbReference>
<feature type="domain" description="Ubiquitin-like" evidence="2">
    <location>
        <begin position="6"/>
        <end position="65"/>
    </location>
</feature>
<feature type="region of interest" description="Disordered" evidence="1">
    <location>
        <begin position="396"/>
        <end position="415"/>
    </location>
</feature>
<dbReference type="Pfam" id="PF00240">
    <property type="entry name" value="ubiquitin"/>
    <property type="match status" value="1"/>
</dbReference>
<reference evidence="3 4" key="1">
    <citation type="submission" date="2024-02" db="EMBL/GenBank/DDBJ databases">
        <authorList>
            <person name="Chen Y."/>
            <person name="Shah S."/>
            <person name="Dougan E. K."/>
            <person name="Thang M."/>
            <person name="Chan C."/>
        </authorList>
    </citation>
    <scope>NUCLEOTIDE SEQUENCE [LARGE SCALE GENOMIC DNA]</scope>
</reference>
<organism evidence="3 4">
    <name type="scientific">Durusdinium trenchii</name>
    <dbReference type="NCBI Taxonomy" id="1381693"/>
    <lineage>
        <taxon>Eukaryota</taxon>
        <taxon>Sar</taxon>
        <taxon>Alveolata</taxon>
        <taxon>Dinophyceae</taxon>
        <taxon>Suessiales</taxon>
        <taxon>Symbiodiniaceae</taxon>
        <taxon>Durusdinium</taxon>
    </lineage>
</organism>
<evidence type="ECO:0000259" key="2">
    <source>
        <dbReference type="PROSITE" id="PS50053"/>
    </source>
</evidence>
<dbReference type="Pfam" id="PF13475">
    <property type="entry name" value="DUF4116"/>
    <property type="match status" value="2"/>
</dbReference>
<dbReference type="EMBL" id="CAXAMM010001753">
    <property type="protein sequence ID" value="CAK8993315.1"/>
    <property type="molecule type" value="Genomic_DNA"/>
</dbReference>
<comment type="caution">
    <text evidence="3">The sequence shown here is derived from an EMBL/GenBank/DDBJ whole genome shotgun (WGS) entry which is preliminary data.</text>
</comment>
<dbReference type="InterPro" id="IPR000626">
    <property type="entry name" value="Ubiquitin-like_dom"/>
</dbReference>
<dbReference type="PROSITE" id="PS50053">
    <property type="entry name" value="UBIQUITIN_2"/>
    <property type="match status" value="1"/>
</dbReference>
<accession>A0ABP0HT32</accession>
<protein>
    <submittedName>
        <fullName evidence="3">Ubiquitin-like domain-containing protein</fullName>
    </submittedName>
</protein>
<gene>
    <name evidence="3" type="ORF">SCF082_LOCUS3456</name>
</gene>
<dbReference type="SUPFAM" id="SSF54236">
    <property type="entry name" value="Ubiquitin-like"/>
    <property type="match status" value="1"/>
</dbReference>
<dbReference type="InterPro" id="IPR025197">
    <property type="entry name" value="DUF4116"/>
</dbReference>
<name>A0ABP0HT32_9DINO</name>
<evidence type="ECO:0000256" key="1">
    <source>
        <dbReference type="SAM" id="MobiDB-lite"/>
    </source>
</evidence>
<sequence length="415" mass="46802">MEKARDRLRVKVLKGLAGNTELAQLEVEKDSLVLELMVTIHQDFKVHWRRQRLVLDGQPLEECQTWAQITEDEVLEVCMVHCDHRQLEPIADRETLLTMLRYTKGEALRFGSAELKADREVVHMAVERSAKALQFASKALQGDLRLVQLAMSQDPTAFRSAGRLAQQDPVVAKRAIDADPDLMKFCHPDLYANKRFMKQCVQRDASLLRYATCKLDREMYEAALQQDGKQLDRELCVAALQQDGLLLEWMPSRDAGPGCDDTHLVLLAVMQNGMALEFATDRLQNDVQLALEAVARDARAIQFVKKKSVICQLVKEHPDALKHVANPWRDDMDVVQMAYNSDPQSLIHVFEPQVAMKMLQTYGAKVYGLLAPAVQGEQRVLLTVLDVALEEVQELTSRPTAPEAETAETAERHGA</sequence>
<keyword evidence="4" id="KW-1185">Reference proteome</keyword>
<evidence type="ECO:0000313" key="3">
    <source>
        <dbReference type="EMBL" id="CAK8993315.1"/>
    </source>
</evidence>
<dbReference type="CDD" id="cd17039">
    <property type="entry name" value="Ubl_ubiquitin_like"/>
    <property type="match status" value="1"/>
</dbReference>
<evidence type="ECO:0000313" key="4">
    <source>
        <dbReference type="Proteomes" id="UP001642464"/>
    </source>
</evidence>
<proteinExistence type="predicted"/>